<evidence type="ECO:0000256" key="3">
    <source>
        <dbReference type="ARBA" id="ARBA00022840"/>
    </source>
</evidence>
<dbReference type="EMBL" id="CAAIJW010000003">
    <property type="protein sequence ID" value="VHC99765.1"/>
    <property type="molecule type" value="Genomic_DNA"/>
</dbReference>
<dbReference type="GO" id="GO:0016887">
    <property type="term" value="F:ATP hydrolysis activity"/>
    <property type="evidence" value="ECO:0007669"/>
    <property type="project" value="InterPro"/>
</dbReference>
<dbReference type="EC" id="3.6.3.40" evidence="5"/>
<evidence type="ECO:0000256" key="1">
    <source>
        <dbReference type="ARBA" id="ARBA00022448"/>
    </source>
</evidence>
<dbReference type="InterPro" id="IPR003439">
    <property type="entry name" value="ABC_transporter-like_ATP-bd"/>
</dbReference>
<dbReference type="Pfam" id="PF00005">
    <property type="entry name" value="ABC_tran"/>
    <property type="match status" value="1"/>
</dbReference>
<dbReference type="PANTHER" id="PTHR42711">
    <property type="entry name" value="ABC TRANSPORTER ATP-BINDING PROTEIN"/>
    <property type="match status" value="1"/>
</dbReference>
<dbReference type="PROSITE" id="PS00211">
    <property type="entry name" value="ABC_TRANSPORTER_1"/>
    <property type="match status" value="1"/>
</dbReference>
<dbReference type="PANTHER" id="PTHR42711:SF1">
    <property type="entry name" value="ABC-TRANSPORT PROTEIN, ATP-BINDING COMPONENT"/>
    <property type="match status" value="1"/>
</dbReference>
<dbReference type="RefSeq" id="WP_014407389.1">
    <property type="nucleotide sequence ID" value="NZ_CAAHGV010000005.1"/>
</dbReference>
<dbReference type="Gene3D" id="3.40.50.300">
    <property type="entry name" value="P-loop containing nucleotide triphosphate hydrolases"/>
    <property type="match status" value="1"/>
</dbReference>
<name>A0A8B6IZB0_STRPY</name>
<organism evidence="5 6">
    <name type="scientific">Streptococcus pyogenes</name>
    <dbReference type="NCBI Taxonomy" id="1314"/>
    <lineage>
        <taxon>Bacteria</taxon>
        <taxon>Bacillati</taxon>
        <taxon>Bacillota</taxon>
        <taxon>Bacilli</taxon>
        <taxon>Lactobacillales</taxon>
        <taxon>Streptococcaceae</taxon>
        <taxon>Streptococcus</taxon>
    </lineage>
</organism>
<reference evidence="5 6" key="1">
    <citation type="submission" date="2019-04" db="EMBL/GenBank/DDBJ databases">
        <authorList>
            <consortium name="Pathogen Informatics"/>
        </authorList>
    </citation>
    <scope>NUCLEOTIDE SEQUENCE [LARGE SCALE GENOMIC DNA]</scope>
    <source>
        <strain evidence="5 6">K36395</strain>
    </source>
</reference>
<accession>A0A8B6IZB0</accession>
<dbReference type="AlphaFoldDB" id="A0A8B6IZB0"/>
<dbReference type="SUPFAM" id="SSF52540">
    <property type="entry name" value="P-loop containing nucleoside triphosphate hydrolases"/>
    <property type="match status" value="1"/>
</dbReference>
<keyword evidence="2" id="KW-0547">Nucleotide-binding</keyword>
<proteinExistence type="predicted"/>
<dbReference type="SMART" id="SM00382">
    <property type="entry name" value="AAA"/>
    <property type="match status" value="1"/>
</dbReference>
<feature type="domain" description="ABC transporter" evidence="4">
    <location>
        <begin position="17"/>
        <end position="257"/>
    </location>
</feature>
<keyword evidence="1" id="KW-0813">Transport</keyword>
<evidence type="ECO:0000313" key="5">
    <source>
        <dbReference type="EMBL" id="VHC99765.1"/>
    </source>
</evidence>
<dbReference type="EC" id="3.6.3.-" evidence="5"/>
<evidence type="ECO:0000256" key="2">
    <source>
        <dbReference type="ARBA" id="ARBA00022741"/>
    </source>
</evidence>
<keyword evidence="3 5" id="KW-0067">ATP-binding</keyword>
<gene>
    <name evidence="5" type="primary">drrA_2</name>
    <name evidence="5" type="ORF">SAMEA1711581_00446</name>
</gene>
<comment type="caution">
    <text evidence="5">The sequence shown here is derived from an EMBL/GenBank/DDBJ whole genome shotgun (WGS) entry which is preliminary data.</text>
</comment>
<dbReference type="InterPro" id="IPR003593">
    <property type="entry name" value="AAA+_ATPase"/>
</dbReference>
<sequence length="330" mass="37804">MVMIEVSHLQKNFSKTIKEPGLKGALKSFVHPQREIFEAVKDLSFEVPKGQILGFIGANGAGKSTTIKMLTGILKPTSGYCRINGKIPQDNRQDYVRDIGAVFGQRTQLWWDLALQETYVVLKEIYDVPEKAFRKRMDFLNEVLDLNEFIKDPVRTLSLGQRMRADIAASLLHNPKVLFLDEPTIGLDVSVKDNIRRAITQINQEEETTILLTTHDLSDIEQLCDRIIMIDKGQEIFDGTVTQLKQSFGKMKSLSFELRPGQEQVVSQFMGLPDITVERHELSLDIQYDSSRYQTADIIQKTMADFAVRDLKMTDVDIEDIVRRFYRKEL</sequence>
<evidence type="ECO:0000259" key="4">
    <source>
        <dbReference type="PROSITE" id="PS50893"/>
    </source>
</evidence>
<dbReference type="InterPro" id="IPR050763">
    <property type="entry name" value="ABC_transporter_ATP-binding"/>
</dbReference>
<protein>
    <submittedName>
        <fullName evidence="5">Antibiotic transport system ATP-binding protein</fullName>
        <ecNumber evidence="5">3.6.3.-</ecNumber>
        <ecNumber evidence="5">3.6.3.40</ecNumber>
    </submittedName>
</protein>
<dbReference type="InterPro" id="IPR027417">
    <property type="entry name" value="P-loop_NTPase"/>
</dbReference>
<dbReference type="Proteomes" id="UP000353394">
    <property type="component" value="Unassembled WGS sequence"/>
</dbReference>
<keyword evidence="5" id="KW-0378">Hydrolase</keyword>
<dbReference type="InterPro" id="IPR017871">
    <property type="entry name" value="ABC_transporter-like_CS"/>
</dbReference>
<dbReference type="PROSITE" id="PS50893">
    <property type="entry name" value="ABC_TRANSPORTER_2"/>
    <property type="match status" value="1"/>
</dbReference>
<dbReference type="GO" id="GO:0005524">
    <property type="term" value="F:ATP binding"/>
    <property type="evidence" value="ECO:0007669"/>
    <property type="project" value="UniProtKB-KW"/>
</dbReference>
<evidence type="ECO:0000313" key="6">
    <source>
        <dbReference type="Proteomes" id="UP000353394"/>
    </source>
</evidence>